<dbReference type="Pfam" id="PF05425">
    <property type="entry name" value="CopD"/>
    <property type="match status" value="1"/>
</dbReference>
<feature type="transmembrane region" description="Helical" evidence="1">
    <location>
        <begin position="47"/>
        <end position="71"/>
    </location>
</feature>
<feature type="transmembrane region" description="Helical" evidence="1">
    <location>
        <begin position="123"/>
        <end position="147"/>
    </location>
</feature>
<feature type="domain" description="Copper resistance protein D" evidence="2">
    <location>
        <begin position="47"/>
        <end position="146"/>
    </location>
</feature>
<keyword evidence="1" id="KW-0812">Transmembrane</keyword>
<keyword evidence="1" id="KW-1133">Transmembrane helix</keyword>
<feature type="transmembrane region" description="Helical" evidence="1">
    <location>
        <begin position="6"/>
        <end position="26"/>
    </location>
</feature>
<feature type="transmembrane region" description="Helical" evidence="1">
    <location>
        <begin position="83"/>
        <end position="102"/>
    </location>
</feature>
<dbReference type="Proteomes" id="UP000199459">
    <property type="component" value="Unassembled WGS sequence"/>
</dbReference>
<dbReference type="OrthoDB" id="8419862at2"/>
<dbReference type="InterPro" id="IPR008457">
    <property type="entry name" value="Cu-R_CopD_dom"/>
</dbReference>
<gene>
    <name evidence="3" type="ORF">SAMN05216325_11419</name>
</gene>
<evidence type="ECO:0000256" key="1">
    <source>
        <dbReference type="SAM" id="Phobius"/>
    </source>
</evidence>
<sequence length="149" mass="17028">METLKVLHILGVVIWVGGMFFAYMVLRPVVNQLLPSPPQMLKFWQMVFASFFHWVWLSITVILASGLHMISQMGGFRALPFNVYLMFAIGSMMMLIFLYVYFTAYRKLKRYVAAEEWESAGIALIQIRVLVGLNLILGFVTIAIAILDT</sequence>
<dbReference type="EMBL" id="FOCP01000014">
    <property type="protein sequence ID" value="SEN33588.1"/>
    <property type="molecule type" value="Genomic_DNA"/>
</dbReference>
<keyword evidence="1" id="KW-0472">Membrane</keyword>
<reference evidence="3 4" key="1">
    <citation type="submission" date="2016-10" db="EMBL/GenBank/DDBJ databases">
        <authorList>
            <person name="de Groot N.N."/>
        </authorList>
    </citation>
    <scope>NUCLEOTIDE SEQUENCE [LARGE SCALE GENOMIC DNA]</scope>
    <source>
        <strain evidence="3 4">Nm22</strain>
    </source>
</reference>
<accession>A0A1H8FR48</accession>
<evidence type="ECO:0000259" key="2">
    <source>
        <dbReference type="Pfam" id="PF05425"/>
    </source>
</evidence>
<dbReference type="RefSeq" id="WP_090632650.1">
    <property type="nucleotide sequence ID" value="NZ_FOCP01000014.1"/>
</dbReference>
<protein>
    <submittedName>
        <fullName evidence="3">Uncharacterized membrane protein</fullName>
    </submittedName>
</protein>
<evidence type="ECO:0000313" key="4">
    <source>
        <dbReference type="Proteomes" id="UP000199459"/>
    </source>
</evidence>
<dbReference type="GO" id="GO:0016020">
    <property type="term" value="C:membrane"/>
    <property type="evidence" value="ECO:0007669"/>
    <property type="project" value="InterPro"/>
</dbReference>
<name>A0A1H8FR48_9PROT</name>
<dbReference type="STRING" id="917.SAMN05216326_11469"/>
<dbReference type="AlphaFoldDB" id="A0A1H8FR48"/>
<organism evidence="3 4">
    <name type="scientific">Nitrosomonas marina</name>
    <dbReference type="NCBI Taxonomy" id="917"/>
    <lineage>
        <taxon>Bacteria</taxon>
        <taxon>Pseudomonadati</taxon>
        <taxon>Pseudomonadota</taxon>
        <taxon>Betaproteobacteria</taxon>
        <taxon>Nitrosomonadales</taxon>
        <taxon>Nitrosomonadaceae</taxon>
        <taxon>Nitrosomonas</taxon>
    </lineage>
</organism>
<proteinExistence type="predicted"/>
<evidence type="ECO:0000313" key="3">
    <source>
        <dbReference type="EMBL" id="SEN33588.1"/>
    </source>
</evidence>